<dbReference type="Proteomes" id="UP000007797">
    <property type="component" value="Unassembled WGS sequence"/>
</dbReference>
<sequence length="65" mass="7142">MSIYATLSRLGSSSDLKANISSMSNTSYAQHEHLSQSANIVVCNAQAPQGANTTQFARKYWLPMY</sequence>
<proteinExistence type="predicted"/>
<evidence type="ECO:0000313" key="2">
    <source>
        <dbReference type="Proteomes" id="UP000007797"/>
    </source>
</evidence>
<keyword evidence="2" id="KW-1185">Reference proteome</keyword>
<evidence type="ECO:0000313" key="1">
    <source>
        <dbReference type="EMBL" id="EGG15114.1"/>
    </source>
</evidence>
<organism evidence="1 2">
    <name type="scientific">Cavenderia fasciculata</name>
    <name type="common">Slime mold</name>
    <name type="synonym">Dictyostelium fasciculatum</name>
    <dbReference type="NCBI Taxonomy" id="261658"/>
    <lineage>
        <taxon>Eukaryota</taxon>
        <taxon>Amoebozoa</taxon>
        <taxon>Evosea</taxon>
        <taxon>Eumycetozoa</taxon>
        <taxon>Dictyostelia</taxon>
        <taxon>Acytosteliales</taxon>
        <taxon>Cavenderiaceae</taxon>
        <taxon>Cavenderia</taxon>
    </lineage>
</organism>
<dbReference type="KEGG" id="dfa:DFA_09938"/>
<accession>F4Q8U5</accession>
<dbReference type="RefSeq" id="XP_004351834.1">
    <property type="nucleotide sequence ID" value="XM_004351782.1"/>
</dbReference>
<dbReference type="AlphaFoldDB" id="F4Q8U5"/>
<reference evidence="2" key="1">
    <citation type="journal article" date="2011" name="Genome Res.">
        <title>Phylogeny-wide analysis of social amoeba genomes highlights ancient origins for complex intercellular communication.</title>
        <authorList>
            <person name="Heidel A.J."/>
            <person name="Lawal H.M."/>
            <person name="Felder M."/>
            <person name="Schilde C."/>
            <person name="Helps N.R."/>
            <person name="Tunggal B."/>
            <person name="Rivero F."/>
            <person name="John U."/>
            <person name="Schleicher M."/>
            <person name="Eichinger L."/>
            <person name="Platzer M."/>
            <person name="Noegel A.A."/>
            <person name="Schaap P."/>
            <person name="Gloeckner G."/>
        </authorList>
    </citation>
    <scope>NUCLEOTIDE SEQUENCE [LARGE SCALE GENOMIC DNA]</scope>
    <source>
        <strain evidence="2">SH3</strain>
    </source>
</reference>
<protein>
    <submittedName>
        <fullName evidence="1">Uncharacterized protein</fullName>
    </submittedName>
</protein>
<dbReference type="GeneID" id="14867336"/>
<name>F4Q8U5_CACFS</name>
<gene>
    <name evidence="1" type="ORF">DFA_09938</name>
</gene>
<dbReference type="EMBL" id="GL883026">
    <property type="protein sequence ID" value="EGG15114.1"/>
    <property type="molecule type" value="Genomic_DNA"/>
</dbReference>